<feature type="region of interest" description="Disordered" evidence="8">
    <location>
        <begin position="37"/>
        <end position="86"/>
    </location>
</feature>
<gene>
    <name evidence="10" type="ORF">CU097_015277</name>
</gene>
<dbReference type="PROSITE" id="PS00411">
    <property type="entry name" value="KINESIN_MOTOR_1"/>
    <property type="match status" value="1"/>
</dbReference>
<evidence type="ECO:0000256" key="5">
    <source>
        <dbReference type="PROSITE-ProRule" id="PRU00283"/>
    </source>
</evidence>
<evidence type="ECO:0000256" key="8">
    <source>
        <dbReference type="SAM" id="MobiDB-lite"/>
    </source>
</evidence>
<feature type="binding site" evidence="5">
    <location>
        <begin position="157"/>
        <end position="164"/>
    </location>
    <ligand>
        <name>ATP</name>
        <dbReference type="ChEBI" id="CHEBI:30616"/>
    </ligand>
</feature>
<protein>
    <recommendedName>
        <fullName evidence="6">Kinesin-like protein</fullName>
    </recommendedName>
</protein>
<dbReference type="STRING" id="86630.A0A367KGR3"/>
<sequence>MLESEATALELDLIQYLSVPATFTSFLEKINIQSNGISGINLPPTMHRSSSSTPDSVSKRQPSYNPEKEPIKARSKESNDDSRDSDPYIKILDDYMVSMIPPVDSNAYRTRNKTPEKYRFTKIFNDSTDQQTFFNETTLPLIQDALDGNNALIFAYGVTNSGKTYTVMGKPEDPGLVPRSLSLIFNSIDQYKSETKLKPAMHSATIAYDNPEEENRHLLTLCNVQEQSISDQKIKVDTAFEYGIWISFIEVYNEQIFDLLDPTPIKPGAKRNQLHFKYEQRTGNKYVADMNLIKVKSTHEAHAILSFGQQNRRVFSTAMNQESSRSHNPQYAMLSKLSFVDLAGSERYRNTLSSGQRLKEAGNINKSLMFLGQCMEMLRLNQMKGEWNKSTAVIPYRHSKLTEMFKSTFEGDGKAAIIVNFNPFDTSFDENSHVMKFSAVAKDVTTIRQLKTWVDPKNIKSTSKRPRIESSTEMLEQDIASDSHYDKSSEYKSFLEDLISKLEEIKKEQNRINDIRNQVKQEVLLASATQEQDMMQRELEKLNGDTMDDQNVHNRALLNRLLEKQKMIIEEINTLKSKAEEERLEKERLMEEIRRLQEGQKNTEYYDNISNKQSILNSDTNLAKEDQKKDDEGSEYSRLDPERDGLSDGDEAFASFLRLRKQLRRSIFKKDVLCEDTDAIMKQIEAFEGVTFDLAKETKMGKLLKVIASEKFEKDPFQIRTRAFRLFKKYAQLGTKGSTPQSPLPATIDEANYEVNEDNRTIEELQEENLKLKRQIKSIEECHLKLSQITKDILNRTECRENSADNERHLSQEEQATDRTSTRNSLACSLTEGQEASEDEVIDIFEQNRPQIKRRKLRTR</sequence>
<dbReference type="GO" id="GO:0005524">
    <property type="term" value="F:ATP binding"/>
    <property type="evidence" value="ECO:0007669"/>
    <property type="project" value="UniProtKB-UniRule"/>
</dbReference>
<comment type="caution">
    <text evidence="10">The sequence shown here is derived from an EMBL/GenBank/DDBJ whole genome shotgun (WGS) entry which is preliminary data.</text>
</comment>
<dbReference type="InterPro" id="IPR027640">
    <property type="entry name" value="Kinesin-like_fam"/>
</dbReference>
<dbReference type="PRINTS" id="PR00380">
    <property type="entry name" value="KINESINHEAVY"/>
</dbReference>
<feature type="coiled-coil region" evidence="7">
    <location>
        <begin position="748"/>
        <end position="782"/>
    </location>
</feature>
<dbReference type="Proteomes" id="UP000252139">
    <property type="component" value="Unassembled WGS sequence"/>
</dbReference>
<keyword evidence="1 6" id="KW-0493">Microtubule</keyword>
<dbReference type="GO" id="GO:0005634">
    <property type="term" value="C:nucleus"/>
    <property type="evidence" value="ECO:0007669"/>
    <property type="project" value="TreeGrafter"/>
</dbReference>
<dbReference type="GO" id="GO:0008017">
    <property type="term" value="F:microtubule binding"/>
    <property type="evidence" value="ECO:0007669"/>
    <property type="project" value="InterPro"/>
</dbReference>
<dbReference type="InterPro" id="IPR019821">
    <property type="entry name" value="Kinesin_motor_CS"/>
</dbReference>
<feature type="compositionally biased region" description="Basic and acidic residues" evidence="8">
    <location>
        <begin position="622"/>
        <end position="645"/>
    </location>
</feature>
<evidence type="ECO:0000313" key="11">
    <source>
        <dbReference type="Proteomes" id="UP000252139"/>
    </source>
</evidence>
<dbReference type="AlphaFoldDB" id="A0A367KGR3"/>
<dbReference type="GO" id="GO:0016887">
    <property type="term" value="F:ATP hydrolysis activity"/>
    <property type="evidence" value="ECO:0007669"/>
    <property type="project" value="TreeGrafter"/>
</dbReference>
<keyword evidence="3 5" id="KW-0067">ATP-binding</keyword>
<feature type="domain" description="Kinesin motor" evidence="9">
    <location>
        <begin position="54"/>
        <end position="444"/>
    </location>
</feature>
<organism evidence="10 11">
    <name type="scientific">Rhizopus azygosporus</name>
    <name type="common">Rhizopus microsporus var. azygosporus</name>
    <dbReference type="NCBI Taxonomy" id="86630"/>
    <lineage>
        <taxon>Eukaryota</taxon>
        <taxon>Fungi</taxon>
        <taxon>Fungi incertae sedis</taxon>
        <taxon>Mucoromycota</taxon>
        <taxon>Mucoromycotina</taxon>
        <taxon>Mucoromycetes</taxon>
        <taxon>Mucorales</taxon>
        <taxon>Mucorineae</taxon>
        <taxon>Rhizopodaceae</taxon>
        <taxon>Rhizopus</taxon>
    </lineage>
</organism>
<dbReference type="EMBL" id="PJQL01000011">
    <property type="protein sequence ID" value="RCI01415.1"/>
    <property type="molecule type" value="Genomic_DNA"/>
</dbReference>
<dbReference type="Pfam" id="PF00225">
    <property type="entry name" value="Kinesin"/>
    <property type="match status" value="1"/>
</dbReference>
<name>A0A367KGR3_RHIAZ</name>
<evidence type="ECO:0000256" key="6">
    <source>
        <dbReference type="RuleBase" id="RU000394"/>
    </source>
</evidence>
<keyword evidence="7" id="KW-0175">Coiled coil</keyword>
<dbReference type="SUPFAM" id="SSF52540">
    <property type="entry name" value="P-loop containing nucleoside triphosphate hydrolases"/>
    <property type="match status" value="1"/>
</dbReference>
<feature type="compositionally biased region" description="Polar residues" evidence="8">
    <location>
        <begin position="47"/>
        <end position="64"/>
    </location>
</feature>
<dbReference type="InterPro" id="IPR036961">
    <property type="entry name" value="Kinesin_motor_dom_sf"/>
</dbReference>
<comment type="similarity">
    <text evidence="5 6">Belongs to the TRAFAC class myosin-kinesin ATPase superfamily. Kinesin family.</text>
</comment>
<dbReference type="PANTHER" id="PTHR24115:SF1008">
    <property type="entry name" value="KINESIN-LIKE PROTEIN SUBITO"/>
    <property type="match status" value="1"/>
</dbReference>
<accession>A0A367KGR3</accession>
<keyword evidence="11" id="KW-1185">Reference proteome</keyword>
<feature type="coiled-coil region" evidence="7">
    <location>
        <begin position="495"/>
        <end position="599"/>
    </location>
</feature>
<reference evidence="10 11" key="1">
    <citation type="journal article" date="2018" name="G3 (Bethesda)">
        <title>Phylogenetic and Phylogenomic Definition of Rhizopus Species.</title>
        <authorList>
            <person name="Gryganskyi A.P."/>
            <person name="Golan J."/>
            <person name="Dolatabadi S."/>
            <person name="Mondo S."/>
            <person name="Robb S."/>
            <person name="Idnurm A."/>
            <person name="Muszewska A."/>
            <person name="Steczkiewicz K."/>
            <person name="Masonjones S."/>
            <person name="Liao H.L."/>
            <person name="Gajdeczka M.T."/>
            <person name="Anike F."/>
            <person name="Vuek A."/>
            <person name="Anishchenko I.M."/>
            <person name="Voigt K."/>
            <person name="de Hoog G.S."/>
            <person name="Smith M.E."/>
            <person name="Heitman J."/>
            <person name="Vilgalys R."/>
            <person name="Stajich J.E."/>
        </authorList>
    </citation>
    <scope>NUCLEOTIDE SEQUENCE [LARGE SCALE GENOMIC DNA]</scope>
    <source>
        <strain evidence="10 11">CBS 357.93</strain>
    </source>
</reference>
<evidence type="ECO:0000256" key="3">
    <source>
        <dbReference type="ARBA" id="ARBA00022840"/>
    </source>
</evidence>
<feature type="region of interest" description="Disordered" evidence="8">
    <location>
        <begin position="616"/>
        <end position="645"/>
    </location>
</feature>
<dbReference type="OrthoDB" id="123929at2759"/>
<dbReference type="GO" id="GO:0005871">
    <property type="term" value="C:kinesin complex"/>
    <property type="evidence" value="ECO:0007669"/>
    <property type="project" value="TreeGrafter"/>
</dbReference>
<feature type="region of interest" description="Disordered" evidence="8">
    <location>
        <begin position="801"/>
        <end position="837"/>
    </location>
</feature>
<dbReference type="InterPro" id="IPR027417">
    <property type="entry name" value="P-loop_NTPase"/>
</dbReference>
<proteinExistence type="inferred from homology"/>
<dbReference type="InterPro" id="IPR001752">
    <property type="entry name" value="Kinesin_motor_dom"/>
</dbReference>
<dbReference type="GO" id="GO:0005874">
    <property type="term" value="C:microtubule"/>
    <property type="evidence" value="ECO:0007669"/>
    <property type="project" value="UniProtKB-KW"/>
</dbReference>
<dbReference type="Gene3D" id="3.40.850.10">
    <property type="entry name" value="Kinesin motor domain"/>
    <property type="match status" value="1"/>
</dbReference>
<evidence type="ECO:0000256" key="2">
    <source>
        <dbReference type="ARBA" id="ARBA00022741"/>
    </source>
</evidence>
<feature type="compositionally biased region" description="Polar residues" evidence="8">
    <location>
        <begin position="822"/>
        <end position="834"/>
    </location>
</feature>
<evidence type="ECO:0000256" key="7">
    <source>
        <dbReference type="SAM" id="Coils"/>
    </source>
</evidence>
<keyword evidence="4 5" id="KW-0505">Motor protein</keyword>
<feature type="compositionally biased region" description="Basic and acidic residues" evidence="8">
    <location>
        <begin position="66"/>
        <end position="86"/>
    </location>
</feature>
<evidence type="ECO:0000256" key="4">
    <source>
        <dbReference type="ARBA" id="ARBA00023175"/>
    </source>
</evidence>
<evidence type="ECO:0000256" key="1">
    <source>
        <dbReference type="ARBA" id="ARBA00022701"/>
    </source>
</evidence>
<dbReference type="SMART" id="SM00129">
    <property type="entry name" value="KISc"/>
    <property type="match status" value="1"/>
</dbReference>
<evidence type="ECO:0000313" key="10">
    <source>
        <dbReference type="EMBL" id="RCI01415.1"/>
    </source>
</evidence>
<dbReference type="GO" id="GO:0003777">
    <property type="term" value="F:microtubule motor activity"/>
    <property type="evidence" value="ECO:0007669"/>
    <property type="project" value="InterPro"/>
</dbReference>
<dbReference type="PANTHER" id="PTHR24115">
    <property type="entry name" value="KINESIN-RELATED"/>
    <property type="match status" value="1"/>
</dbReference>
<dbReference type="PROSITE" id="PS50067">
    <property type="entry name" value="KINESIN_MOTOR_2"/>
    <property type="match status" value="1"/>
</dbReference>
<dbReference type="GO" id="GO:0007018">
    <property type="term" value="P:microtubule-based movement"/>
    <property type="evidence" value="ECO:0007669"/>
    <property type="project" value="InterPro"/>
</dbReference>
<feature type="compositionally biased region" description="Basic and acidic residues" evidence="8">
    <location>
        <begin position="801"/>
        <end position="821"/>
    </location>
</feature>
<keyword evidence="2 5" id="KW-0547">Nucleotide-binding</keyword>
<evidence type="ECO:0000259" key="9">
    <source>
        <dbReference type="PROSITE" id="PS50067"/>
    </source>
</evidence>